<organism evidence="8 9">
    <name type="scientific">Ananas comosus</name>
    <name type="common">Pineapple</name>
    <name type="synonym">Ananas ananas</name>
    <dbReference type="NCBI Taxonomy" id="4615"/>
    <lineage>
        <taxon>Eukaryota</taxon>
        <taxon>Viridiplantae</taxon>
        <taxon>Streptophyta</taxon>
        <taxon>Embryophyta</taxon>
        <taxon>Tracheophyta</taxon>
        <taxon>Spermatophyta</taxon>
        <taxon>Magnoliopsida</taxon>
        <taxon>Liliopsida</taxon>
        <taxon>Poales</taxon>
        <taxon>Bromeliaceae</taxon>
        <taxon>Bromelioideae</taxon>
        <taxon>Ananas</taxon>
    </lineage>
</organism>
<dbReference type="PROSITE" id="PS50863">
    <property type="entry name" value="B3"/>
    <property type="match status" value="1"/>
</dbReference>
<dbReference type="PANTHER" id="PTHR31391:SF99">
    <property type="entry name" value="B3 DOMAIN-CONTAINING PROTEIN OS06G0194400"/>
    <property type="match status" value="1"/>
</dbReference>
<dbReference type="InterPro" id="IPR003340">
    <property type="entry name" value="B3_DNA-bd"/>
</dbReference>
<dbReference type="RefSeq" id="XP_020103583.1">
    <property type="nucleotide sequence ID" value="XM_020247994.1"/>
</dbReference>
<evidence type="ECO:0000256" key="2">
    <source>
        <dbReference type="ARBA" id="ARBA00023015"/>
    </source>
</evidence>
<dbReference type="GO" id="GO:0003677">
    <property type="term" value="F:DNA binding"/>
    <property type="evidence" value="ECO:0007669"/>
    <property type="project" value="UniProtKB-KW"/>
</dbReference>
<evidence type="ECO:0000313" key="8">
    <source>
        <dbReference type="Proteomes" id="UP000515123"/>
    </source>
</evidence>
<keyword evidence="3" id="KW-0238">DNA-binding</keyword>
<evidence type="ECO:0000313" key="9">
    <source>
        <dbReference type="RefSeq" id="XP_020103583.1"/>
    </source>
</evidence>
<protein>
    <submittedName>
        <fullName evidence="9">B3 domain-containing protein Os06g0194400-like</fullName>
    </submittedName>
</protein>
<dbReference type="GO" id="GO:0005634">
    <property type="term" value="C:nucleus"/>
    <property type="evidence" value="ECO:0007669"/>
    <property type="project" value="UniProtKB-SubCell"/>
</dbReference>
<evidence type="ECO:0000256" key="3">
    <source>
        <dbReference type="ARBA" id="ARBA00023125"/>
    </source>
</evidence>
<dbReference type="AlphaFoldDB" id="A0A6P5GCF1"/>
<reference evidence="8" key="1">
    <citation type="journal article" date="2015" name="Nat. Genet.">
        <title>The pineapple genome and the evolution of CAM photosynthesis.</title>
        <authorList>
            <person name="Ming R."/>
            <person name="VanBuren R."/>
            <person name="Wai C.M."/>
            <person name="Tang H."/>
            <person name="Schatz M.C."/>
            <person name="Bowers J.E."/>
            <person name="Lyons E."/>
            <person name="Wang M.L."/>
            <person name="Chen J."/>
            <person name="Biggers E."/>
            <person name="Zhang J."/>
            <person name="Huang L."/>
            <person name="Zhang L."/>
            <person name="Miao W."/>
            <person name="Zhang J."/>
            <person name="Ye Z."/>
            <person name="Miao C."/>
            <person name="Lin Z."/>
            <person name="Wang H."/>
            <person name="Zhou H."/>
            <person name="Yim W.C."/>
            <person name="Priest H.D."/>
            <person name="Zheng C."/>
            <person name="Woodhouse M."/>
            <person name="Edger P.P."/>
            <person name="Guyot R."/>
            <person name="Guo H.B."/>
            <person name="Guo H."/>
            <person name="Zheng G."/>
            <person name="Singh R."/>
            <person name="Sharma A."/>
            <person name="Min X."/>
            <person name="Zheng Y."/>
            <person name="Lee H."/>
            <person name="Gurtowski J."/>
            <person name="Sedlazeck F.J."/>
            <person name="Harkess A."/>
            <person name="McKain M.R."/>
            <person name="Liao Z."/>
            <person name="Fang J."/>
            <person name="Liu J."/>
            <person name="Zhang X."/>
            <person name="Zhang Q."/>
            <person name="Hu W."/>
            <person name="Qin Y."/>
            <person name="Wang K."/>
            <person name="Chen L.Y."/>
            <person name="Shirley N."/>
            <person name="Lin Y.R."/>
            <person name="Liu L.Y."/>
            <person name="Hernandez A.G."/>
            <person name="Wright C.L."/>
            <person name="Bulone V."/>
            <person name="Tuskan G.A."/>
            <person name="Heath K."/>
            <person name="Zee F."/>
            <person name="Moore P.H."/>
            <person name="Sunkar R."/>
            <person name="Leebens-Mack J.H."/>
            <person name="Mockler T."/>
            <person name="Bennetzen J.L."/>
            <person name="Freeling M."/>
            <person name="Sankoff D."/>
            <person name="Paterson A.H."/>
            <person name="Zhu X."/>
            <person name="Yang X."/>
            <person name="Smith J.A."/>
            <person name="Cushman J.C."/>
            <person name="Paull R.E."/>
            <person name="Yu Q."/>
        </authorList>
    </citation>
    <scope>NUCLEOTIDE SEQUENCE [LARGE SCALE GENOMIC DNA]</scope>
    <source>
        <strain evidence="8">cv. F153</strain>
    </source>
</reference>
<keyword evidence="4" id="KW-0804">Transcription</keyword>
<evidence type="ECO:0000259" key="7">
    <source>
        <dbReference type="PROSITE" id="PS50863"/>
    </source>
</evidence>
<dbReference type="Pfam" id="PF02362">
    <property type="entry name" value="B3"/>
    <property type="match status" value="1"/>
</dbReference>
<keyword evidence="5" id="KW-0539">Nucleus</keyword>
<evidence type="ECO:0000256" key="6">
    <source>
        <dbReference type="SAM" id="MobiDB-lite"/>
    </source>
</evidence>
<evidence type="ECO:0000256" key="4">
    <source>
        <dbReference type="ARBA" id="ARBA00023163"/>
    </source>
</evidence>
<comment type="subcellular location">
    <subcellularLocation>
        <location evidence="1">Nucleus</location>
    </subcellularLocation>
</comment>
<dbReference type="SUPFAM" id="SSF101936">
    <property type="entry name" value="DNA-binding pseudobarrel domain"/>
    <property type="match status" value="1"/>
</dbReference>
<dbReference type="OrthoDB" id="1909330at2759"/>
<dbReference type="GeneID" id="109720713"/>
<reference evidence="9" key="2">
    <citation type="submission" date="2025-08" db="UniProtKB">
        <authorList>
            <consortium name="RefSeq"/>
        </authorList>
    </citation>
    <scope>IDENTIFICATION</scope>
    <source>
        <tissue evidence="9">Leaf</tissue>
    </source>
</reference>
<dbReference type="Gene3D" id="2.40.330.10">
    <property type="entry name" value="DNA-binding pseudobarrel domain"/>
    <property type="match status" value="1"/>
</dbReference>
<dbReference type="InterPro" id="IPR015300">
    <property type="entry name" value="DNA-bd_pseudobarrel_sf"/>
</dbReference>
<dbReference type="CDD" id="cd10017">
    <property type="entry name" value="B3_DNA"/>
    <property type="match status" value="1"/>
</dbReference>
<evidence type="ECO:0000256" key="5">
    <source>
        <dbReference type="ARBA" id="ARBA00023242"/>
    </source>
</evidence>
<keyword evidence="2" id="KW-0805">Transcription regulation</keyword>
<dbReference type="PANTHER" id="PTHR31391">
    <property type="entry name" value="B3 DOMAIN-CONTAINING PROTEIN OS11G0197600-RELATED"/>
    <property type="match status" value="1"/>
</dbReference>
<proteinExistence type="predicted"/>
<dbReference type="SMART" id="SM01019">
    <property type="entry name" value="B3"/>
    <property type="match status" value="1"/>
</dbReference>
<feature type="domain" description="TF-B3" evidence="7">
    <location>
        <begin position="131"/>
        <end position="222"/>
    </location>
</feature>
<dbReference type="InterPro" id="IPR044837">
    <property type="entry name" value="REM16-like"/>
</dbReference>
<name>A0A6P5GCF1_ANACO</name>
<feature type="region of interest" description="Disordered" evidence="6">
    <location>
        <begin position="33"/>
        <end position="52"/>
    </location>
</feature>
<evidence type="ECO:0000256" key="1">
    <source>
        <dbReference type="ARBA" id="ARBA00004123"/>
    </source>
</evidence>
<sequence>MSPSLSYEDLRNKKLQENKRKLEELKLSHLSVALRDASSPKPSPSKSVKRKALQEQRLVAVRRSVRVANLPEPPTYRELGWDAAERSRRSYRPCKRRDLSNRVYASDEERMYAETRAEEVEAELGSEFPTFVKPMLQSHVTGGFWLGLSKQFCNKYLPKRDSTITLVDEEDEEFDTVYLANKRGLSGGWRGFSLHHELVDGDALVFQLIEPARFKVHIIRASGYHDQ</sequence>
<accession>A0A6P5GCF1</accession>
<dbReference type="Proteomes" id="UP000515123">
    <property type="component" value="Linkage group 1"/>
</dbReference>
<gene>
    <name evidence="9" type="primary">LOC109720713</name>
</gene>
<keyword evidence="8" id="KW-1185">Reference proteome</keyword>